<dbReference type="EMBL" id="AQFT01000198">
    <property type="protein sequence ID" value="EMZ17748.1"/>
    <property type="molecule type" value="Genomic_DNA"/>
</dbReference>
<protein>
    <submittedName>
        <fullName evidence="2">Uncharacterized protein</fullName>
    </submittedName>
</protein>
<reference evidence="2 3" key="1">
    <citation type="journal article" date="2014" name="Genome Announc.">
        <title>Draft genome sequences of the altered schaedler flora, a defined bacterial community from gnotobiotic mice.</title>
        <authorList>
            <person name="Wannemuehler M.J."/>
            <person name="Overstreet A.M."/>
            <person name="Ward D.V."/>
            <person name="Phillips G.J."/>
        </authorList>
    </citation>
    <scope>NUCLEOTIDE SEQUENCE [LARGE SCALE GENOMIC DNA]</scope>
    <source>
        <strain evidence="2 3">ASF492</strain>
    </source>
</reference>
<feature type="compositionally biased region" description="Basic residues" evidence="1">
    <location>
        <begin position="1"/>
        <end position="14"/>
    </location>
</feature>
<evidence type="ECO:0000313" key="3">
    <source>
        <dbReference type="Proteomes" id="UP000012589"/>
    </source>
</evidence>
<dbReference type="Proteomes" id="UP000012589">
    <property type="component" value="Unassembled WGS sequence"/>
</dbReference>
<evidence type="ECO:0000256" key="1">
    <source>
        <dbReference type="SAM" id="MobiDB-lite"/>
    </source>
</evidence>
<dbReference type="AlphaFoldDB" id="N1ZUD6"/>
<gene>
    <name evidence="2" type="ORF">C823_05887</name>
</gene>
<keyword evidence="3" id="KW-1185">Reference proteome</keyword>
<feature type="region of interest" description="Disordered" evidence="1">
    <location>
        <begin position="1"/>
        <end position="33"/>
    </location>
</feature>
<name>N1ZUD6_9FIRM</name>
<evidence type="ECO:0000313" key="2">
    <source>
        <dbReference type="EMBL" id="EMZ17748.1"/>
    </source>
</evidence>
<sequence>MWRKAKKKNMKKERKFGLKEFPRPLMKGIGDNG</sequence>
<dbReference type="HOGENOM" id="CLU_3381929_0_0_9"/>
<proteinExistence type="predicted"/>
<accession>N1ZUD6</accession>
<organism evidence="2 3">
    <name type="scientific">Eubacterium plexicaudatum ASF492</name>
    <dbReference type="NCBI Taxonomy" id="1235802"/>
    <lineage>
        <taxon>Bacteria</taxon>
        <taxon>Bacillati</taxon>
        <taxon>Bacillota</taxon>
        <taxon>Clostridia</taxon>
        <taxon>Eubacteriales</taxon>
        <taxon>Eubacteriaceae</taxon>
        <taxon>Eubacterium</taxon>
    </lineage>
</organism>
<comment type="caution">
    <text evidence="2">The sequence shown here is derived from an EMBL/GenBank/DDBJ whole genome shotgun (WGS) entry which is preliminary data.</text>
</comment>